<dbReference type="CDD" id="cd10550">
    <property type="entry name" value="DMSOR_beta_like"/>
    <property type="match status" value="1"/>
</dbReference>
<keyword evidence="1" id="KW-0004">4Fe-4S</keyword>
<feature type="non-terminal residue" evidence="6">
    <location>
        <position position="1"/>
    </location>
</feature>
<gene>
    <name evidence="6" type="ORF">S01H1_67876</name>
</gene>
<dbReference type="GO" id="GO:0051539">
    <property type="term" value="F:4 iron, 4 sulfur cluster binding"/>
    <property type="evidence" value="ECO:0007669"/>
    <property type="project" value="UniProtKB-KW"/>
</dbReference>
<keyword evidence="2" id="KW-0479">Metal-binding</keyword>
<sequence>PMLCQQCESAPCMAVCPVGALTRDEELARVAINYDLCIGCKFCVAACPFGAMGIDTVARQVIKCDLCDGDPTCVKFCETKALQYVDATTVNTVKMREAAEKLSELLKKTVARPGVS</sequence>
<evidence type="ECO:0000259" key="5">
    <source>
        <dbReference type="PROSITE" id="PS51379"/>
    </source>
</evidence>
<dbReference type="Gene3D" id="3.30.70.20">
    <property type="match status" value="1"/>
</dbReference>
<dbReference type="PANTHER" id="PTHR43177">
    <property type="entry name" value="PROTEIN NRFC"/>
    <property type="match status" value="1"/>
</dbReference>
<reference evidence="6" key="1">
    <citation type="journal article" date="2014" name="Front. Microbiol.">
        <title>High frequency of phylogenetically diverse reductive dehalogenase-homologous genes in deep subseafloor sedimentary metagenomes.</title>
        <authorList>
            <person name="Kawai M."/>
            <person name="Futagami T."/>
            <person name="Toyoda A."/>
            <person name="Takaki Y."/>
            <person name="Nishi S."/>
            <person name="Hori S."/>
            <person name="Arai W."/>
            <person name="Tsubouchi T."/>
            <person name="Morono Y."/>
            <person name="Uchiyama I."/>
            <person name="Ito T."/>
            <person name="Fujiyama A."/>
            <person name="Inagaki F."/>
            <person name="Takami H."/>
        </authorList>
    </citation>
    <scope>NUCLEOTIDE SEQUENCE</scope>
    <source>
        <strain evidence="6">Expedition CK06-06</strain>
    </source>
</reference>
<evidence type="ECO:0000256" key="2">
    <source>
        <dbReference type="ARBA" id="ARBA00022723"/>
    </source>
</evidence>
<dbReference type="InterPro" id="IPR017900">
    <property type="entry name" value="4Fe4S_Fe_S_CS"/>
</dbReference>
<organism evidence="6">
    <name type="scientific">marine sediment metagenome</name>
    <dbReference type="NCBI Taxonomy" id="412755"/>
    <lineage>
        <taxon>unclassified sequences</taxon>
        <taxon>metagenomes</taxon>
        <taxon>ecological metagenomes</taxon>
    </lineage>
</organism>
<dbReference type="InterPro" id="IPR017896">
    <property type="entry name" value="4Fe4S_Fe-S-bd"/>
</dbReference>
<dbReference type="Pfam" id="PF13247">
    <property type="entry name" value="Fer4_11"/>
    <property type="match status" value="1"/>
</dbReference>
<evidence type="ECO:0000256" key="1">
    <source>
        <dbReference type="ARBA" id="ARBA00022485"/>
    </source>
</evidence>
<dbReference type="SUPFAM" id="SSF54862">
    <property type="entry name" value="4Fe-4S ferredoxins"/>
    <property type="match status" value="1"/>
</dbReference>
<keyword evidence="4" id="KW-0411">Iron-sulfur</keyword>
<comment type="caution">
    <text evidence="6">The sequence shown here is derived from an EMBL/GenBank/DDBJ whole genome shotgun (WGS) entry which is preliminary data.</text>
</comment>
<dbReference type="InterPro" id="IPR050954">
    <property type="entry name" value="ET_IronSulfur_Cluster-Binding"/>
</dbReference>
<dbReference type="PANTHER" id="PTHR43177:SF3">
    <property type="entry name" value="PROTEIN NRFC HOMOLOG"/>
    <property type="match status" value="1"/>
</dbReference>
<protein>
    <recommendedName>
        <fullName evidence="5">4Fe-4S ferredoxin-type domain-containing protein</fullName>
    </recommendedName>
</protein>
<dbReference type="AlphaFoldDB" id="X0XX71"/>
<feature type="domain" description="4Fe-4S ferredoxin-type" evidence="5">
    <location>
        <begin position="1"/>
        <end position="26"/>
    </location>
</feature>
<proteinExistence type="predicted"/>
<feature type="domain" description="4Fe-4S ferredoxin-type" evidence="5">
    <location>
        <begin position="28"/>
        <end position="57"/>
    </location>
</feature>
<accession>X0XX71</accession>
<evidence type="ECO:0000256" key="4">
    <source>
        <dbReference type="ARBA" id="ARBA00023014"/>
    </source>
</evidence>
<dbReference type="PROSITE" id="PS00198">
    <property type="entry name" value="4FE4S_FER_1"/>
    <property type="match status" value="1"/>
</dbReference>
<dbReference type="EMBL" id="BARS01044974">
    <property type="protein sequence ID" value="GAG41183.1"/>
    <property type="molecule type" value="Genomic_DNA"/>
</dbReference>
<evidence type="ECO:0000313" key="6">
    <source>
        <dbReference type="EMBL" id="GAG41183.1"/>
    </source>
</evidence>
<keyword evidence="3" id="KW-0408">Iron</keyword>
<dbReference type="PROSITE" id="PS51379">
    <property type="entry name" value="4FE4S_FER_2"/>
    <property type="match status" value="2"/>
</dbReference>
<dbReference type="GO" id="GO:0046872">
    <property type="term" value="F:metal ion binding"/>
    <property type="evidence" value="ECO:0007669"/>
    <property type="project" value="UniProtKB-KW"/>
</dbReference>
<name>X0XX71_9ZZZZ</name>
<evidence type="ECO:0000256" key="3">
    <source>
        <dbReference type="ARBA" id="ARBA00023004"/>
    </source>
</evidence>